<keyword evidence="1" id="KW-0812">Transmembrane</keyword>
<keyword evidence="3" id="KW-1185">Reference proteome</keyword>
<evidence type="ECO:0000256" key="1">
    <source>
        <dbReference type="SAM" id="Phobius"/>
    </source>
</evidence>
<evidence type="ECO:0000313" key="3">
    <source>
        <dbReference type="Proteomes" id="UP001597138"/>
    </source>
</evidence>
<accession>A0ABW4H984</accession>
<evidence type="ECO:0000313" key="2">
    <source>
        <dbReference type="EMBL" id="MFD1601863.1"/>
    </source>
</evidence>
<dbReference type="Proteomes" id="UP001597138">
    <property type="component" value="Unassembled WGS sequence"/>
</dbReference>
<gene>
    <name evidence="2" type="ORF">ACFSC2_03825</name>
</gene>
<comment type="caution">
    <text evidence="2">The sequence shown here is derived from an EMBL/GenBank/DDBJ whole genome shotgun (WGS) entry which is preliminary data.</text>
</comment>
<feature type="transmembrane region" description="Helical" evidence="1">
    <location>
        <begin position="48"/>
        <end position="66"/>
    </location>
</feature>
<proteinExistence type="predicted"/>
<name>A0ABW4H984_9FLAO</name>
<dbReference type="RefSeq" id="WP_379816290.1">
    <property type="nucleotide sequence ID" value="NZ_JBHUDZ010000002.1"/>
</dbReference>
<reference evidence="3" key="1">
    <citation type="journal article" date="2019" name="Int. J. Syst. Evol. Microbiol.">
        <title>The Global Catalogue of Microorganisms (GCM) 10K type strain sequencing project: providing services to taxonomists for standard genome sequencing and annotation.</title>
        <authorList>
            <consortium name="The Broad Institute Genomics Platform"/>
            <consortium name="The Broad Institute Genome Sequencing Center for Infectious Disease"/>
            <person name="Wu L."/>
            <person name="Ma J."/>
        </authorList>
    </citation>
    <scope>NUCLEOTIDE SEQUENCE [LARGE SCALE GENOMIC DNA]</scope>
    <source>
        <strain evidence="3">CCUG 70865</strain>
    </source>
</reference>
<dbReference type="EMBL" id="JBHUDZ010000002">
    <property type="protein sequence ID" value="MFD1601863.1"/>
    <property type="molecule type" value="Genomic_DNA"/>
</dbReference>
<keyword evidence="1" id="KW-0472">Membrane</keyword>
<organism evidence="2 3">
    <name type="scientific">Flavobacterium artemisiae</name>
    <dbReference type="NCBI Taxonomy" id="2126556"/>
    <lineage>
        <taxon>Bacteria</taxon>
        <taxon>Pseudomonadati</taxon>
        <taxon>Bacteroidota</taxon>
        <taxon>Flavobacteriia</taxon>
        <taxon>Flavobacteriales</taxon>
        <taxon>Flavobacteriaceae</taxon>
        <taxon>Flavobacterium</taxon>
    </lineage>
</organism>
<protein>
    <recommendedName>
        <fullName evidence="4">YcxB-like protein</fullName>
    </recommendedName>
</protein>
<keyword evidence="1" id="KW-1133">Transmembrane helix</keyword>
<evidence type="ECO:0008006" key="4">
    <source>
        <dbReference type="Google" id="ProtNLM"/>
    </source>
</evidence>
<sequence>MRPIVDLNNLSYSKETKIYYSRTIILIRILILLLLAGTLIYYLIENDYLSLLIAGSIFLFQIPYLIKSIKRMNEIQFLINSIGIQYRGQMLEPWDNIENERIVNEYINNDQGYIDYLIYYIKDSGQVMKFDIREFGVGTRELKHALTIHRGRFENERAAKI</sequence>
<feature type="transmembrane region" description="Helical" evidence="1">
    <location>
        <begin position="20"/>
        <end position="42"/>
    </location>
</feature>